<feature type="compositionally biased region" description="Pro residues" evidence="5">
    <location>
        <begin position="1"/>
        <end position="12"/>
    </location>
</feature>
<evidence type="ECO:0000256" key="5">
    <source>
        <dbReference type="SAM" id="MobiDB-lite"/>
    </source>
</evidence>
<protein>
    <recommendedName>
        <fullName evidence="6">Zn(2)-C6 fungal-type domain-containing protein</fullName>
    </recommendedName>
</protein>
<comment type="caution">
    <text evidence="7">The sequence shown here is derived from an EMBL/GenBank/DDBJ whole genome shotgun (WGS) entry which is preliminary data.</text>
</comment>
<keyword evidence="2" id="KW-0479">Metal-binding</keyword>
<evidence type="ECO:0000259" key="6">
    <source>
        <dbReference type="PROSITE" id="PS50048"/>
    </source>
</evidence>
<dbReference type="InterPro" id="IPR050987">
    <property type="entry name" value="AtrR-like"/>
</dbReference>
<dbReference type="CDD" id="cd00067">
    <property type="entry name" value="GAL4"/>
    <property type="match status" value="1"/>
</dbReference>
<dbReference type="InterPro" id="IPR036864">
    <property type="entry name" value="Zn2-C6_fun-type_DNA-bd_sf"/>
</dbReference>
<evidence type="ECO:0000313" key="7">
    <source>
        <dbReference type="EMBL" id="KAK7454609.1"/>
    </source>
</evidence>
<dbReference type="SUPFAM" id="SSF57701">
    <property type="entry name" value="Zn2/Cys6 DNA-binding domain"/>
    <property type="match status" value="1"/>
</dbReference>
<keyword evidence="3" id="KW-0238">DNA-binding</keyword>
<dbReference type="Pfam" id="PF04082">
    <property type="entry name" value="Fungal_trans"/>
    <property type="match status" value="1"/>
</dbReference>
<evidence type="ECO:0000313" key="8">
    <source>
        <dbReference type="Proteomes" id="UP001498398"/>
    </source>
</evidence>
<dbReference type="PANTHER" id="PTHR46910:SF3">
    <property type="entry name" value="HALOTOLERANCE PROTEIN 9-RELATED"/>
    <property type="match status" value="1"/>
</dbReference>
<feature type="region of interest" description="Disordered" evidence="5">
    <location>
        <begin position="745"/>
        <end position="769"/>
    </location>
</feature>
<dbReference type="SMART" id="SM00066">
    <property type="entry name" value="GAL4"/>
    <property type="match status" value="1"/>
</dbReference>
<feature type="compositionally biased region" description="Polar residues" evidence="5">
    <location>
        <begin position="745"/>
        <end position="768"/>
    </location>
</feature>
<feature type="region of interest" description="Disordered" evidence="5">
    <location>
        <begin position="1"/>
        <end position="38"/>
    </location>
</feature>
<dbReference type="PROSITE" id="PS00463">
    <property type="entry name" value="ZN2_CY6_FUNGAL_1"/>
    <property type="match status" value="1"/>
</dbReference>
<reference evidence="7 8" key="1">
    <citation type="submission" date="2024-01" db="EMBL/GenBank/DDBJ databases">
        <title>A draft genome for the cacao thread blight pathogen Marasmiellus scandens.</title>
        <authorList>
            <person name="Baruah I.K."/>
            <person name="Leung J."/>
            <person name="Bukari Y."/>
            <person name="Amoako-Attah I."/>
            <person name="Meinhardt L.W."/>
            <person name="Bailey B.A."/>
            <person name="Cohen S.P."/>
        </authorList>
    </citation>
    <scope>NUCLEOTIDE SEQUENCE [LARGE SCALE GENOMIC DNA]</scope>
    <source>
        <strain evidence="7 8">GH-19</strain>
    </source>
</reference>
<dbReference type="Pfam" id="PF00172">
    <property type="entry name" value="Zn_clus"/>
    <property type="match status" value="1"/>
</dbReference>
<evidence type="ECO:0000256" key="3">
    <source>
        <dbReference type="ARBA" id="ARBA00023125"/>
    </source>
</evidence>
<dbReference type="InterPro" id="IPR007219">
    <property type="entry name" value="XnlR_reg_dom"/>
</dbReference>
<sequence>MDNPPPTQQPPPNKRRKKNDDGEPPTPSEPRRLRRSHEACARCRGKKIKCDSKHPRCTACVTAGTQCNQEDRHRQTLTPRGHTERLELLLAQSEALLKRHYPAFTWDHIDDILAREGIDPSSVQTAMPGLSPVYSQPARPAPPPPAPPPSMPYHMMPPPPGYPPHPGIVYGPYPPMGYVPPGFPPYLGPPSHQQEPDPARTDIKGQDPKFNDMSDTQALAKSFGVAPSIIGDLGGGPVDKEDLAVGSSGLTSGRDRVIQTPRDTAKWHTVSVRRTASMSESIDVWLPKDRNMVQRIVQVYFTRLNFHRPVFTRKTFDRCLDDLYSERAVYDPGFICGLYLVMGLGTLSELNNRSAKMDIDTKDEGSPVASSPTIAKKLLPPEWPEHDEFFERALSVKPDLKVTVSSLQALILLHWYLYTERQQRTLWRLVGSLVRLSIELGLHHDPTTQINPVTETNTFTEEECQLRIRLWGIVLVHDRGTSILLGRPLAIAPSDANTPRPSRPKNGHAEFSEHFELSHPIAEIQADIINSLYSPSRQSGDTIMRNATRIIKSMQEFRRGLPEKYKHYFGGTDEWPLERKSKLVQDITEDVGLTLLKIGISRILLLRALFSLKELSYPQRRRALVDAIVTSHNTIIVHSQLIRFPDIAFFTSPIPLHIAAMVILYGRMSKCDRLGRETQLEDVWLALDILPRFRWRWERKDANGGHPLIAKLAERVMEVRLHEIRLPAHPHLLSEPEWEEDTILSPSLPKSQTTTPTLSAASHNSAVPSPTIYGPHPRVYNGMHPVVHTGGNNTPPDKNNLNMAEVPTGLFYPFYPEAQGPAANGHPPDYAQLFAAAASSVSSDTYMSEDREPGVVAPVWNVPPPRPPGMSYAIPPQT</sequence>
<name>A0ABR1JBX0_9AGAR</name>
<dbReference type="SMART" id="SM00906">
    <property type="entry name" value="Fungal_trans"/>
    <property type="match status" value="1"/>
</dbReference>
<accession>A0ABR1JBX0</accession>
<dbReference type="PANTHER" id="PTHR46910">
    <property type="entry name" value="TRANSCRIPTION FACTOR PDR1"/>
    <property type="match status" value="1"/>
</dbReference>
<comment type="subcellular location">
    <subcellularLocation>
        <location evidence="1">Nucleus</location>
    </subcellularLocation>
</comment>
<keyword evidence="4" id="KW-0539">Nucleus</keyword>
<dbReference type="EMBL" id="JBANRG010000024">
    <property type="protein sequence ID" value="KAK7454609.1"/>
    <property type="molecule type" value="Genomic_DNA"/>
</dbReference>
<dbReference type="Gene3D" id="4.10.240.10">
    <property type="entry name" value="Zn(2)-C6 fungal-type DNA-binding domain"/>
    <property type="match status" value="1"/>
</dbReference>
<proteinExistence type="predicted"/>
<evidence type="ECO:0000256" key="4">
    <source>
        <dbReference type="ARBA" id="ARBA00023242"/>
    </source>
</evidence>
<dbReference type="InterPro" id="IPR001138">
    <property type="entry name" value="Zn2Cys6_DnaBD"/>
</dbReference>
<organism evidence="7 8">
    <name type="scientific">Marasmiellus scandens</name>
    <dbReference type="NCBI Taxonomy" id="2682957"/>
    <lineage>
        <taxon>Eukaryota</taxon>
        <taxon>Fungi</taxon>
        <taxon>Dikarya</taxon>
        <taxon>Basidiomycota</taxon>
        <taxon>Agaricomycotina</taxon>
        <taxon>Agaricomycetes</taxon>
        <taxon>Agaricomycetidae</taxon>
        <taxon>Agaricales</taxon>
        <taxon>Marasmiineae</taxon>
        <taxon>Omphalotaceae</taxon>
        <taxon>Marasmiellus</taxon>
    </lineage>
</organism>
<dbReference type="CDD" id="cd12148">
    <property type="entry name" value="fungal_TF_MHR"/>
    <property type="match status" value="1"/>
</dbReference>
<keyword evidence="8" id="KW-1185">Reference proteome</keyword>
<gene>
    <name evidence="7" type="ORF">VKT23_011362</name>
</gene>
<dbReference type="Proteomes" id="UP001498398">
    <property type="component" value="Unassembled WGS sequence"/>
</dbReference>
<dbReference type="PROSITE" id="PS50048">
    <property type="entry name" value="ZN2_CY6_FUNGAL_2"/>
    <property type="match status" value="1"/>
</dbReference>
<evidence type="ECO:0000256" key="2">
    <source>
        <dbReference type="ARBA" id="ARBA00022723"/>
    </source>
</evidence>
<feature type="region of interest" description="Disordered" evidence="5">
    <location>
        <begin position="856"/>
        <end position="878"/>
    </location>
</feature>
<evidence type="ECO:0000256" key="1">
    <source>
        <dbReference type="ARBA" id="ARBA00004123"/>
    </source>
</evidence>
<feature type="domain" description="Zn(2)-C6 fungal-type" evidence="6">
    <location>
        <begin position="39"/>
        <end position="67"/>
    </location>
</feature>